<organism evidence="2 3">
    <name type="scientific">Drosophila suzukii</name>
    <name type="common">Spotted-wing drosophila fruit fly</name>
    <dbReference type="NCBI Taxonomy" id="28584"/>
    <lineage>
        <taxon>Eukaryota</taxon>
        <taxon>Metazoa</taxon>
        <taxon>Ecdysozoa</taxon>
        <taxon>Arthropoda</taxon>
        <taxon>Hexapoda</taxon>
        <taxon>Insecta</taxon>
        <taxon>Pterygota</taxon>
        <taxon>Neoptera</taxon>
        <taxon>Endopterygota</taxon>
        <taxon>Diptera</taxon>
        <taxon>Brachycera</taxon>
        <taxon>Muscomorpha</taxon>
        <taxon>Ephydroidea</taxon>
        <taxon>Drosophilidae</taxon>
        <taxon>Drosophila</taxon>
        <taxon>Sophophora</taxon>
    </lineage>
</organism>
<dbReference type="GeneID" id="139352726"/>
<keyword evidence="2" id="KW-1185">Reference proteome</keyword>
<accession>A0ABM4TNB2</accession>
<dbReference type="InterPro" id="IPR005312">
    <property type="entry name" value="DUF1759"/>
</dbReference>
<evidence type="ECO:0000313" key="2">
    <source>
        <dbReference type="Proteomes" id="UP001652628"/>
    </source>
</evidence>
<proteinExistence type="predicted"/>
<name>A0ABM4TNB2_DROSZ</name>
<evidence type="ECO:0000256" key="1">
    <source>
        <dbReference type="SAM" id="MobiDB-lite"/>
    </source>
</evidence>
<dbReference type="PANTHER" id="PTHR47331">
    <property type="entry name" value="PHD-TYPE DOMAIN-CONTAINING PROTEIN"/>
    <property type="match status" value="1"/>
</dbReference>
<sequence length="520" mass="57860">MASGVGNENLVRFLEQQQHLNERLAEQQATLLRANSAANPFIGDYKEWPAFKNIFESTIHSKQHLTAIQKLHYLKTYITGEAADLIRHMPITDAAYEAAWTCLIDRYNRPRHIVNTLLETFVNLPSTARADVTVVRKVTDGANEILRGLDAAGQTNRDCWIIHFILAKIDAETRRKWIEGSRELESPSVDDLLKFLDRRCEEFELSKSDSDIDSKVGPQLVGSVTPRSTRSTPAQNILGSQAAVASTHSRDDERHFPSAPEDATATISHIARAQLASTAESLCNGSTTATQPQGLQKSALPTAPVFVRNSTGSHITCRALELARSPSRILVTGISSIKAETTRGCSTLDLQSRISDHTMKVRAHVLSKITSTLARHDIAASALKAFAGFELADSDYQSLAPVDILLGSDHVWTVFTGQKMFDNQGNIIAISTIFGWVITSIVTIGCSSTTTMHTAIDIDESLRRLWELEDVNEEFHGKPEDDEVEQHFVKTHTRDSKGRYIVELPFKTPRNSFRILYRER</sequence>
<feature type="compositionally biased region" description="Polar residues" evidence="1">
    <location>
        <begin position="225"/>
        <end position="247"/>
    </location>
</feature>
<feature type="region of interest" description="Disordered" evidence="1">
    <location>
        <begin position="207"/>
        <end position="263"/>
    </location>
</feature>
<gene>
    <name evidence="3" type="primary">LOC139352726</name>
</gene>
<evidence type="ECO:0008006" key="4">
    <source>
        <dbReference type="Google" id="ProtNLM"/>
    </source>
</evidence>
<reference evidence="3" key="1">
    <citation type="submission" date="2025-08" db="UniProtKB">
        <authorList>
            <consortium name="RefSeq"/>
        </authorList>
    </citation>
    <scope>IDENTIFICATION</scope>
</reference>
<dbReference type="Proteomes" id="UP001652628">
    <property type="component" value="Chromosome 3"/>
</dbReference>
<protein>
    <recommendedName>
        <fullName evidence="4">Peptidase aspartic putative domain-containing protein</fullName>
    </recommendedName>
</protein>
<evidence type="ECO:0000313" key="3">
    <source>
        <dbReference type="RefSeq" id="XP_070851457.1"/>
    </source>
</evidence>
<dbReference type="Pfam" id="PF03564">
    <property type="entry name" value="DUF1759"/>
    <property type="match status" value="1"/>
</dbReference>
<dbReference type="RefSeq" id="XP_070851457.1">
    <property type="nucleotide sequence ID" value="XM_070995356.1"/>
</dbReference>